<evidence type="ECO:0000313" key="1">
    <source>
        <dbReference type="EMBL" id="MBO2441380.1"/>
    </source>
</evidence>
<gene>
    <name evidence="1" type="ORF">J4557_28040</name>
</gene>
<protein>
    <submittedName>
        <fullName evidence="1">Uncharacterized protein</fullName>
    </submittedName>
</protein>
<dbReference type="Proteomes" id="UP000666915">
    <property type="component" value="Unassembled WGS sequence"/>
</dbReference>
<comment type="caution">
    <text evidence="1">The sequence shown here is derived from an EMBL/GenBank/DDBJ whole genome shotgun (WGS) entry which is preliminary data.</text>
</comment>
<sequence length="76" mass="7933">MSATGRIAVLGERARVEAYSLGGALISPADGAREVRSAWDSLDDRVRVVVLTPAAAAALEGAYDRRPGILTVVMPP</sequence>
<proteinExistence type="predicted"/>
<keyword evidence="2" id="KW-1185">Reference proteome</keyword>
<name>A0ABS3R5L5_9ACTN</name>
<reference evidence="1 2" key="1">
    <citation type="submission" date="2021-03" db="EMBL/GenBank/DDBJ databases">
        <authorList>
            <person name="Kanchanasin P."/>
            <person name="Saeng-In P."/>
            <person name="Phongsopitanun W."/>
            <person name="Yuki M."/>
            <person name="Kudo T."/>
            <person name="Ohkuma M."/>
            <person name="Tanasupawat S."/>
        </authorList>
    </citation>
    <scope>NUCLEOTIDE SEQUENCE [LARGE SCALE GENOMIC DNA]</scope>
    <source>
        <strain evidence="1 2">L46</strain>
    </source>
</reference>
<evidence type="ECO:0000313" key="2">
    <source>
        <dbReference type="Proteomes" id="UP000666915"/>
    </source>
</evidence>
<organism evidence="1 2">
    <name type="scientific">Actinomadura nitritigenes</name>
    <dbReference type="NCBI Taxonomy" id="134602"/>
    <lineage>
        <taxon>Bacteria</taxon>
        <taxon>Bacillati</taxon>
        <taxon>Actinomycetota</taxon>
        <taxon>Actinomycetes</taxon>
        <taxon>Streptosporangiales</taxon>
        <taxon>Thermomonosporaceae</taxon>
        <taxon>Actinomadura</taxon>
    </lineage>
</organism>
<dbReference type="RefSeq" id="WP_208269747.1">
    <property type="nucleotide sequence ID" value="NZ_BAAAGM010000070.1"/>
</dbReference>
<dbReference type="EMBL" id="JAGEOK010000019">
    <property type="protein sequence ID" value="MBO2441380.1"/>
    <property type="molecule type" value="Genomic_DNA"/>
</dbReference>
<accession>A0ABS3R5L5</accession>